<dbReference type="InterPro" id="IPR029016">
    <property type="entry name" value="GAF-like_dom_sf"/>
</dbReference>
<dbReference type="EMBL" id="CP163302">
    <property type="protein sequence ID" value="XDP46009.1"/>
    <property type="molecule type" value="Genomic_DNA"/>
</dbReference>
<evidence type="ECO:0000256" key="2">
    <source>
        <dbReference type="ARBA" id="ARBA00022777"/>
    </source>
</evidence>
<evidence type="ECO:0000259" key="4">
    <source>
        <dbReference type="SMART" id="SM00065"/>
    </source>
</evidence>
<dbReference type="Gene3D" id="3.30.565.10">
    <property type="entry name" value="Histidine kinase-like ATPase, C-terminal domain"/>
    <property type="match status" value="1"/>
</dbReference>
<feature type="domain" description="GAF" evidence="4">
    <location>
        <begin position="50"/>
        <end position="198"/>
    </location>
</feature>
<dbReference type="InterPro" id="IPR003594">
    <property type="entry name" value="HATPase_dom"/>
</dbReference>
<sequence length="563" mass="60354">MDDAPILGSSAGRIEDLLRQVVSRAHELLETQERMRGLLSAVVSIAEDLTLEAVLDRVVTSARELVGAKYAALGVLTPEHTALSHFLTVGMDDETVSRIGPRPTGHGVLGLLIREPNPIRLHDLGSHADSYGFPANHPPMKTFLGVPITVRDEVFGNLYLTEKASGEDFNAEDEDLVVALAAAAGVAIENARLFADTARRQRWREASMDVAGKILALEDLSTGSAFIADQALEITESDIVAIARRRAGAPGYEWRAVFGPLKDDFDDVARAGAIAVASKVSVTGETLVLTGPEVFGPETQVRHALVVPAGQPGQDLGAVIFGQSGRTPFPAVDVEMAPVFFAYSSLALQVARQHRQREDLVVFTDRDRIARDLHDVVIQRLFAAGLSLQGLRRFVAQGLDGDRATSKIDSITGELDETITALRNTIYSLNEAKGRDSLSARLVRVVQEATGDLPTTPRVELLGPIDSAVPTAVGDQALAVLTEGVSNVVRHAHADSLWVTATVSDGEFEIVVADDGYGLGEITRRSGLKNVEERAEALGGTFEVGPAEDGGTRLRWVVPVGRR</sequence>
<dbReference type="InterPro" id="IPR050482">
    <property type="entry name" value="Sensor_HK_TwoCompSys"/>
</dbReference>
<dbReference type="Pfam" id="PF07730">
    <property type="entry name" value="HisKA_3"/>
    <property type="match status" value="1"/>
</dbReference>
<dbReference type="Gene3D" id="3.30.450.40">
    <property type="match status" value="2"/>
</dbReference>
<keyword evidence="1" id="KW-0808">Transferase</keyword>
<dbReference type="RefSeq" id="WP_369046404.1">
    <property type="nucleotide sequence ID" value="NZ_CP163302.1"/>
</dbReference>
<dbReference type="GO" id="GO:0000155">
    <property type="term" value="F:phosphorelay sensor kinase activity"/>
    <property type="evidence" value="ECO:0007669"/>
    <property type="project" value="InterPro"/>
</dbReference>
<dbReference type="KEGG" id="spue:AB5L97_03015"/>
<dbReference type="Pfam" id="PF02518">
    <property type="entry name" value="HATPase_c"/>
    <property type="match status" value="1"/>
</dbReference>
<dbReference type="SUPFAM" id="SSF55781">
    <property type="entry name" value="GAF domain-like"/>
    <property type="match status" value="2"/>
</dbReference>
<organism evidence="5">
    <name type="scientific">Sinomonas puerhi</name>
    <dbReference type="NCBI Taxonomy" id="3238584"/>
    <lineage>
        <taxon>Bacteria</taxon>
        <taxon>Bacillati</taxon>
        <taxon>Actinomycetota</taxon>
        <taxon>Actinomycetes</taxon>
        <taxon>Micrococcales</taxon>
        <taxon>Micrococcaceae</taxon>
        <taxon>Sinomonas</taxon>
    </lineage>
</organism>
<protein>
    <submittedName>
        <fullName evidence="5">GAF domain-containing protein</fullName>
    </submittedName>
</protein>
<dbReference type="AlphaFoldDB" id="A0AB39L501"/>
<dbReference type="Gene3D" id="1.20.5.1930">
    <property type="match status" value="1"/>
</dbReference>
<evidence type="ECO:0000256" key="3">
    <source>
        <dbReference type="ARBA" id="ARBA00023012"/>
    </source>
</evidence>
<dbReference type="InterPro" id="IPR036890">
    <property type="entry name" value="HATPase_C_sf"/>
</dbReference>
<dbReference type="InterPro" id="IPR003018">
    <property type="entry name" value="GAF"/>
</dbReference>
<dbReference type="PANTHER" id="PTHR24421:SF56">
    <property type="entry name" value="OXYGEN SENSOR HISTIDINE KINASE RESPONSE REGULATOR DOST"/>
    <property type="match status" value="1"/>
</dbReference>
<evidence type="ECO:0000256" key="1">
    <source>
        <dbReference type="ARBA" id="ARBA00022679"/>
    </source>
</evidence>
<keyword evidence="3" id="KW-0902">Two-component regulatory system</keyword>
<dbReference type="Pfam" id="PF13185">
    <property type="entry name" value="GAF_2"/>
    <property type="match status" value="1"/>
</dbReference>
<keyword evidence="2" id="KW-0418">Kinase</keyword>
<accession>A0AB39L501</accession>
<reference evidence="5" key="1">
    <citation type="submission" date="2024-07" db="EMBL/GenBank/DDBJ databases">
        <authorList>
            <person name="fu j."/>
        </authorList>
    </citation>
    <scope>NUCLEOTIDE SEQUENCE</scope>
    <source>
        <strain evidence="5">P10A9</strain>
    </source>
</reference>
<name>A0AB39L501_9MICC</name>
<dbReference type="GO" id="GO:0046983">
    <property type="term" value="F:protein dimerization activity"/>
    <property type="evidence" value="ECO:0007669"/>
    <property type="project" value="InterPro"/>
</dbReference>
<dbReference type="CDD" id="cd16917">
    <property type="entry name" value="HATPase_UhpB-NarQ-NarX-like"/>
    <property type="match status" value="1"/>
</dbReference>
<proteinExistence type="predicted"/>
<dbReference type="GO" id="GO:0016020">
    <property type="term" value="C:membrane"/>
    <property type="evidence" value="ECO:0007669"/>
    <property type="project" value="InterPro"/>
</dbReference>
<dbReference type="PANTHER" id="PTHR24421">
    <property type="entry name" value="NITRATE/NITRITE SENSOR PROTEIN NARX-RELATED"/>
    <property type="match status" value="1"/>
</dbReference>
<dbReference type="SUPFAM" id="SSF55874">
    <property type="entry name" value="ATPase domain of HSP90 chaperone/DNA topoisomerase II/histidine kinase"/>
    <property type="match status" value="1"/>
</dbReference>
<dbReference type="InterPro" id="IPR011712">
    <property type="entry name" value="Sig_transdc_His_kin_sub3_dim/P"/>
</dbReference>
<gene>
    <name evidence="5" type="ORF">AB5L97_03015</name>
</gene>
<evidence type="ECO:0000313" key="5">
    <source>
        <dbReference type="EMBL" id="XDP46009.1"/>
    </source>
</evidence>
<dbReference type="SMART" id="SM00065">
    <property type="entry name" value="GAF"/>
    <property type="match status" value="1"/>
</dbReference>